<organism evidence="9 10">
    <name type="scientific">Albugo candida</name>
    <dbReference type="NCBI Taxonomy" id="65357"/>
    <lineage>
        <taxon>Eukaryota</taxon>
        <taxon>Sar</taxon>
        <taxon>Stramenopiles</taxon>
        <taxon>Oomycota</taxon>
        <taxon>Peronosporomycetes</taxon>
        <taxon>Albuginales</taxon>
        <taxon>Albuginaceae</taxon>
        <taxon>Albugo</taxon>
    </lineage>
</organism>
<dbReference type="PANTHER" id="PTHR10340">
    <property type="entry name" value="SPHINGOMYELIN PHOSPHODIESTERASE"/>
    <property type="match status" value="1"/>
</dbReference>
<evidence type="ECO:0000256" key="5">
    <source>
        <dbReference type="ARBA" id="ARBA00023180"/>
    </source>
</evidence>
<reference evidence="9 10" key="1">
    <citation type="submission" date="2012-05" db="EMBL/GenBank/DDBJ databases">
        <title>Recombination and specialization in a pathogen metapopulation.</title>
        <authorList>
            <person name="Gardiner A."/>
            <person name="Kemen E."/>
            <person name="Schultz-Larsen T."/>
            <person name="MacLean D."/>
            <person name="Van Oosterhout C."/>
            <person name="Jones J.D.G."/>
        </authorList>
    </citation>
    <scope>NUCLEOTIDE SEQUENCE [LARGE SCALE GENOMIC DNA]</scope>
    <source>
        <strain evidence="9 10">Ac Nc2</strain>
    </source>
</reference>
<keyword evidence="6" id="KW-1133">Transmembrane helix</keyword>
<keyword evidence="6" id="KW-0472">Membrane</keyword>
<dbReference type="Proteomes" id="UP000053237">
    <property type="component" value="Unassembled WGS sequence"/>
</dbReference>
<comment type="subcellular location">
    <subcellularLocation>
        <location evidence="1">Secreted</location>
    </subcellularLocation>
</comment>
<dbReference type="PANTHER" id="PTHR10340:SF57">
    <property type="entry name" value="METALLOPHOS DOMAIN-CONTAINING PROTEIN"/>
    <property type="match status" value="1"/>
</dbReference>
<comment type="caution">
    <text evidence="9">The sequence shown here is derived from an EMBL/GenBank/DDBJ whole genome shotgun (WGS) entry which is preliminary data.</text>
</comment>
<evidence type="ECO:0000259" key="8">
    <source>
        <dbReference type="Pfam" id="PF19272"/>
    </source>
</evidence>
<proteinExistence type="inferred from homology"/>
<dbReference type="OrthoDB" id="348678at2759"/>
<dbReference type="InParanoid" id="A0A024GVJ0"/>
<dbReference type="SUPFAM" id="SSF56300">
    <property type="entry name" value="Metallo-dependent phosphatases"/>
    <property type="match status" value="1"/>
</dbReference>
<evidence type="ECO:0000259" key="7">
    <source>
        <dbReference type="Pfam" id="PF00149"/>
    </source>
</evidence>
<comment type="similarity">
    <text evidence="2">Belongs to the acid sphingomyelinase family.</text>
</comment>
<name>A0A024GVJ0_9STRA</name>
<dbReference type="InterPro" id="IPR004843">
    <property type="entry name" value="Calcineurin-like_PHP"/>
</dbReference>
<dbReference type="GO" id="GO:0005576">
    <property type="term" value="C:extracellular region"/>
    <property type="evidence" value="ECO:0007669"/>
    <property type="project" value="UniProtKB-SubCell"/>
</dbReference>
<protein>
    <submittedName>
        <fullName evidence="9">Uncharacterized protein</fullName>
    </submittedName>
</protein>
<evidence type="ECO:0000256" key="6">
    <source>
        <dbReference type="SAM" id="Phobius"/>
    </source>
</evidence>
<dbReference type="Pfam" id="PF00149">
    <property type="entry name" value="Metallophos"/>
    <property type="match status" value="1"/>
</dbReference>
<keyword evidence="10" id="KW-1185">Reference proteome</keyword>
<feature type="domain" description="Calcineurin-like phosphoesterase" evidence="7">
    <location>
        <begin position="12"/>
        <end position="265"/>
    </location>
</feature>
<keyword evidence="6" id="KW-0812">Transmembrane</keyword>
<dbReference type="EMBL" id="CAIX01001252">
    <property type="protein sequence ID" value="CCI50807.1"/>
    <property type="molecule type" value="Genomic_DNA"/>
</dbReference>
<evidence type="ECO:0000313" key="10">
    <source>
        <dbReference type="Proteomes" id="UP000053237"/>
    </source>
</evidence>
<dbReference type="InterPro" id="IPR045473">
    <property type="entry name" value="ASM_C"/>
</dbReference>
<feature type="transmembrane region" description="Helical" evidence="6">
    <location>
        <begin position="464"/>
        <end position="485"/>
    </location>
</feature>
<dbReference type="InterPro" id="IPR029052">
    <property type="entry name" value="Metallo-depent_PP-like"/>
</dbReference>
<evidence type="ECO:0000256" key="1">
    <source>
        <dbReference type="ARBA" id="ARBA00004613"/>
    </source>
</evidence>
<evidence type="ECO:0000256" key="2">
    <source>
        <dbReference type="ARBA" id="ARBA00008234"/>
    </source>
</evidence>
<dbReference type="Gene3D" id="3.60.21.10">
    <property type="match status" value="1"/>
</dbReference>
<gene>
    <name evidence="9" type="ORF">BN9_131340</name>
</gene>
<keyword evidence="5" id="KW-0325">Glycoprotein</keyword>
<accession>A0A024GVJ0</accession>
<feature type="non-terminal residue" evidence="9">
    <location>
        <position position="1"/>
    </location>
</feature>
<feature type="domain" description="Sphingomyelin phosphodiesterase C-terminal" evidence="8">
    <location>
        <begin position="282"/>
        <end position="411"/>
    </location>
</feature>
<sequence>TDTEAFRRMIGRIVHFSDVHLNLLDDNVKLPPKYGSDPPIQLLMNALEFAAKEFPDPDVFFYTGDSVIHEPKVEEKRFHWKQDEIRAVVEAVIEKFYCIYGEESERKKKVKMITTVFGNADATPNYALDITDGKTDNPTLKVISSAWKTHLTTEQLEEFKKGGYTFTHIEEKLAVITLNTAPYAEKHPGEDTLADPLGQFAWLERTLANLERKGIYVYLLGHIPPILHVHDEGYQWKSRFIEKFKDVIKPFVKIIKAQIYGHVHTFELRAFEVENILVPLFTISAISPKYWNSPSFTVWKYDKKTYELLDYQAYGSRKEPFTKWEPIFSATQQYNLEDLSKKSVKEFTEKFIEKGKINSTLFAAYDYNRYVQSPYAEDCKCESAQARANVLCSFVWYTDEKDVRECLKKKATILESLGSPKGDRIKLVEGPTTKDHIAEHRMLYPATEDGPTKKPAFNKPWTSATVYLTIISLLLILIMLAKILGIKARWTRSIKGDRWIERTQ</sequence>
<keyword evidence="4" id="KW-0378">Hydrolase</keyword>
<evidence type="ECO:0000256" key="3">
    <source>
        <dbReference type="ARBA" id="ARBA00022525"/>
    </source>
</evidence>
<evidence type="ECO:0000256" key="4">
    <source>
        <dbReference type="ARBA" id="ARBA00022801"/>
    </source>
</evidence>
<keyword evidence="3" id="KW-0964">Secreted</keyword>
<dbReference type="GO" id="GO:0016787">
    <property type="term" value="F:hydrolase activity"/>
    <property type="evidence" value="ECO:0007669"/>
    <property type="project" value="UniProtKB-KW"/>
</dbReference>
<dbReference type="Pfam" id="PF19272">
    <property type="entry name" value="ASMase_C"/>
    <property type="match status" value="1"/>
</dbReference>
<dbReference type="AlphaFoldDB" id="A0A024GVJ0"/>
<evidence type="ECO:0000313" key="9">
    <source>
        <dbReference type="EMBL" id="CCI50807.1"/>
    </source>
</evidence>